<dbReference type="Pfam" id="PF03528">
    <property type="entry name" value="Rabaptin"/>
    <property type="match status" value="1"/>
</dbReference>
<dbReference type="GO" id="GO:0030030">
    <property type="term" value="P:cell projection organization"/>
    <property type="evidence" value="ECO:0007669"/>
    <property type="project" value="UniProtKB-KW"/>
</dbReference>
<evidence type="ECO:0000256" key="15">
    <source>
        <dbReference type="ARBA" id="ARBA00023273"/>
    </source>
</evidence>
<organism evidence="21 22">
    <name type="scientific">Macaca fascicularis</name>
    <name type="common">Crab-eating macaque</name>
    <name type="synonym">Cynomolgus monkey</name>
    <dbReference type="NCBI Taxonomy" id="9541"/>
    <lineage>
        <taxon>Eukaryota</taxon>
        <taxon>Metazoa</taxon>
        <taxon>Chordata</taxon>
        <taxon>Craniata</taxon>
        <taxon>Vertebrata</taxon>
        <taxon>Euteleostomi</taxon>
        <taxon>Mammalia</taxon>
        <taxon>Eutheria</taxon>
        <taxon>Euarchontoglires</taxon>
        <taxon>Primates</taxon>
        <taxon>Haplorrhini</taxon>
        <taxon>Catarrhini</taxon>
        <taxon>Cercopithecidae</taxon>
        <taxon>Cercopithecinae</taxon>
        <taxon>Macaca</taxon>
    </lineage>
</organism>
<comment type="function">
    <text evidence="16">Plays a role in membrane trafficking and in homotypic early endosome fusion. Participates in arteriogenesis by regulating vascular endothelial growth factor receptor 2/VEGFR2 cell surface expression and endosomal trafficking. By interacting with SDCCAG8, localizes to centrosomes and plays a critical role in ciliogenesis.</text>
</comment>
<proteinExistence type="inferred from homology"/>
<evidence type="ECO:0000256" key="13">
    <source>
        <dbReference type="ARBA" id="ARBA00023054"/>
    </source>
</evidence>
<feature type="compositionally biased region" description="Low complexity" evidence="18">
    <location>
        <begin position="192"/>
        <end position="204"/>
    </location>
</feature>
<protein>
    <recommendedName>
        <fullName evidence="5">Rab GTPase-binding effector protein 2</fullName>
    </recommendedName>
</protein>
<dbReference type="GO" id="GO:0006897">
    <property type="term" value="P:endocytosis"/>
    <property type="evidence" value="ECO:0007669"/>
    <property type="project" value="UniProtKB-KW"/>
</dbReference>
<evidence type="ECO:0000256" key="3">
    <source>
        <dbReference type="ARBA" id="ARBA00004412"/>
    </source>
</evidence>
<dbReference type="AlphaFoldDB" id="A0A2K5X720"/>
<dbReference type="Bgee" id="ENSMFAG00000000278">
    <property type="expression patterns" value="Expressed in skeletal muscle tissue and 13 other cell types or tissues"/>
</dbReference>
<keyword evidence="8" id="KW-0597">Phosphoprotein</keyword>
<reference evidence="21" key="3">
    <citation type="submission" date="2025-09" db="UniProtKB">
        <authorList>
            <consortium name="Ensembl"/>
        </authorList>
    </citation>
    <scope>IDENTIFICATION</scope>
</reference>
<evidence type="ECO:0000256" key="16">
    <source>
        <dbReference type="ARBA" id="ARBA00045310"/>
    </source>
</evidence>
<keyword evidence="12" id="KW-0653">Protein transport</keyword>
<reference evidence="21" key="2">
    <citation type="submission" date="2025-08" db="UniProtKB">
        <authorList>
            <consortium name="Ensembl"/>
        </authorList>
    </citation>
    <scope>IDENTIFICATION</scope>
</reference>
<keyword evidence="15" id="KW-0966">Cell projection</keyword>
<name>A0A2K5X720_MACFA</name>
<dbReference type="GO" id="GO:0008083">
    <property type="term" value="F:growth factor activity"/>
    <property type="evidence" value="ECO:0007669"/>
    <property type="project" value="InterPro"/>
</dbReference>
<evidence type="ECO:0000256" key="12">
    <source>
        <dbReference type="ARBA" id="ARBA00022927"/>
    </source>
</evidence>
<dbReference type="Pfam" id="PF09311">
    <property type="entry name" value="Rab5-bind"/>
    <property type="match status" value="2"/>
</dbReference>
<keyword evidence="7" id="KW-0963">Cytoplasm</keyword>
<evidence type="ECO:0000256" key="4">
    <source>
        <dbReference type="ARBA" id="ARBA00006603"/>
    </source>
</evidence>
<dbReference type="SUPFAM" id="SSF103652">
    <property type="entry name" value="G protein-binding domain"/>
    <property type="match status" value="2"/>
</dbReference>
<evidence type="ECO:0000256" key="2">
    <source>
        <dbReference type="ARBA" id="ARBA00004300"/>
    </source>
</evidence>
<dbReference type="PANTHER" id="PTHR31179">
    <property type="entry name" value="RAB GTPASE-BINDING EFFECTOR PROTEIN"/>
    <property type="match status" value="1"/>
</dbReference>
<evidence type="ECO:0000256" key="6">
    <source>
        <dbReference type="ARBA" id="ARBA00022448"/>
    </source>
</evidence>
<gene>
    <name evidence="21" type="primary">RABEP2</name>
</gene>
<keyword evidence="14" id="KW-0206">Cytoskeleton</keyword>
<evidence type="ECO:0000259" key="20">
    <source>
        <dbReference type="Pfam" id="PF09311"/>
    </source>
</evidence>
<feature type="coiled-coil region" evidence="17">
    <location>
        <begin position="385"/>
        <end position="419"/>
    </location>
</feature>
<keyword evidence="13 17" id="KW-0175">Coiled coil</keyword>
<feature type="domain" description="Rabaptin coiled-coil" evidence="19">
    <location>
        <begin position="1"/>
        <end position="128"/>
    </location>
</feature>
<feature type="region of interest" description="Disordered" evidence="18">
    <location>
        <begin position="127"/>
        <end position="213"/>
    </location>
</feature>
<keyword evidence="10" id="KW-0967">Endosome</keyword>
<reference evidence="21 22" key="1">
    <citation type="submission" date="2013-03" db="EMBL/GenBank/DDBJ databases">
        <authorList>
            <person name="Warren W."/>
            <person name="Wilson R.K."/>
        </authorList>
    </citation>
    <scope>NUCLEOTIDE SEQUENCE</scope>
</reference>
<evidence type="ECO:0000259" key="19">
    <source>
        <dbReference type="Pfam" id="PF03528"/>
    </source>
</evidence>
<feature type="domain" description="Rabaptin GTPase-Rab5 binding" evidence="20">
    <location>
        <begin position="449"/>
        <end position="491"/>
    </location>
</feature>
<evidence type="ECO:0000256" key="1">
    <source>
        <dbReference type="ARBA" id="ARBA00004120"/>
    </source>
</evidence>
<evidence type="ECO:0000256" key="5">
    <source>
        <dbReference type="ARBA" id="ARBA00019765"/>
    </source>
</evidence>
<feature type="domain" description="Rabaptin GTPase-Rab5 binding" evidence="20">
    <location>
        <begin position="241"/>
        <end position="444"/>
    </location>
</feature>
<dbReference type="GO" id="GO:0005769">
    <property type="term" value="C:early endosome"/>
    <property type="evidence" value="ECO:0007669"/>
    <property type="project" value="UniProtKB-SubCell"/>
</dbReference>
<comment type="similarity">
    <text evidence="4">Belongs to the rabaptin family.</text>
</comment>
<evidence type="ECO:0000256" key="7">
    <source>
        <dbReference type="ARBA" id="ARBA00022490"/>
    </source>
</evidence>
<dbReference type="Gene3D" id="1.20.5.340">
    <property type="match status" value="1"/>
</dbReference>
<evidence type="ECO:0000256" key="14">
    <source>
        <dbReference type="ARBA" id="ARBA00023212"/>
    </source>
</evidence>
<dbReference type="GO" id="GO:0005096">
    <property type="term" value="F:GTPase activator activity"/>
    <property type="evidence" value="ECO:0007669"/>
    <property type="project" value="InterPro"/>
</dbReference>
<keyword evidence="22" id="KW-1185">Reference proteome</keyword>
<dbReference type="InterPro" id="IPR003914">
    <property type="entry name" value="Rabaptin"/>
</dbReference>
<comment type="subcellular location">
    <subcellularLocation>
        <location evidence="1">Cytoplasm</location>
        <location evidence="1">Cytoskeleton</location>
        <location evidence="1">Cilium basal body</location>
    </subcellularLocation>
    <subcellularLocation>
        <location evidence="2">Cytoplasm</location>
        <location evidence="2">Cytoskeleton</location>
        <location evidence="2">Microtubule organizing center</location>
        <location evidence="2">Centrosome</location>
    </subcellularLocation>
    <subcellularLocation>
        <location evidence="3">Early endosome</location>
    </subcellularLocation>
</comment>
<dbReference type="FunFam" id="1.20.5.340:FF:000028">
    <property type="entry name" value="rab GTPase-binding effector protein 2 isoform X1"/>
    <property type="match status" value="1"/>
</dbReference>
<evidence type="ECO:0000256" key="9">
    <source>
        <dbReference type="ARBA" id="ARBA00022583"/>
    </source>
</evidence>
<accession>A0A2K5X720</accession>
<dbReference type="VEuPathDB" id="HostDB:ENSMFAG00000000278"/>
<evidence type="ECO:0000256" key="18">
    <source>
        <dbReference type="SAM" id="MobiDB-lite"/>
    </source>
</evidence>
<dbReference type="Ensembl" id="ENSMFAT00000019574.2">
    <property type="protein sequence ID" value="ENSMFAP00000045270.2"/>
    <property type="gene ID" value="ENSMFAG00000000278.2"/>
</dbReference>
<dbReference type="GO" id="GO:0015031">
    <property type="term" value="P:protein transport"/>
    <property type="evidence" value="ECO:0007669"/>
    <property type="project" value="UniProtKB-KW"/>
</dbReference>
<dbReference type="FunFam" id="1.20.5.730:FF:000003">
    <property type="entry name" value="rab GTPase-binding effector protein 2 isoform X1"/>
    <property type="match status" value="1"/>
</dbReference>
<evidence type="ECO:0000313" key="22">
    <source>
        <dbReference type="Proteomes" id="UP000233100"/>
    </source>
</evidence>
<dbReference type="InterPro" id="IPR018514">
    <property type="entry name" value="Rabaptin_CC"/>
</dbReference>
<evidence type="ECO:0000256" key="8">
    <source>
        <dbReference type="ARBA" id="ARBA00022553"/>
    </source>
</evidence>
<keyword evidence="11" id="KW-0970">Cilium biogenesis/degradation</keyword>
<sequence length="514" mass="57903">METMKAVAEVSESTKAEAVAAVQRQCQEEVASLQAILKDSISSYEAQITALKQERQQQQQHCEEKERELGRLKQLLSRAHPLDSLEKQMEKAHEDSEKLREIVLPMEKEIEELKAKLLRAEELIQEIQRRPRHAPSLHDSTELLPLSRDPSPPLEPLEELSGDGGPAAEAFAHNCDDSASISSFSLGGGVGSSSSLPRSRQGLSPEQEETASLVSTGTLVPEGIYLPPPGYQLVPDTQWEQLQMEGRQLQKDLESVSRERDELQEGLRRSNEDCARQMQVLLAQVQNSEQLLQTLQGTVSQAQERVQLQMAELVTTHKCLHHEVKRLNEENQGLRAEQLPSSAPQGLQQEQGEEESLPSSVPVSRVWALRAWRGEGRLQAQEHGAERLRIEIVTLREALEEETAARASLEGQLRVQREDTGEGRASLCSLRTEMERVQQEESKAQLPDLSEQRAKVLRLQAELETSEQVQRDFVRLSQALQVRLERIRQAETLEQVRSIMDEAPLTDIRDIKDT</sequence>
<evidence type="ECO:0000313" key="21">
    <source>
        <dbReference type="Ensembl" id="ENSMFAP00000045270.2"/>
    </source>
</evidence>
<dbReference type="InterPro" id="IPR015390">
    <property type="entry name" value="Rabaptin_Rab5-bd_dom"/>
</dbReference>
<dbReference type="GeneTree" id="ENSGT00530000063743"/>
<dbReference type="PANTHER" id="PTHR31179:SF6">
    <property type="entry name" value="RAB GTPASE-BINDING EFFECTOR PROTEIN 2"/>
    <property type="match status" value="1"/>
</dbReference>
<dbReference type="Gene3D" id="1.20.5.730">
    <property type="entry name" value="Single helix bin"/>
    <property type="match status" value="1"/>
</dbReference>
<dbReference type="GO" id="GO:0005813">
    <property type="term" value="C:centrosome"/>
    <property type="evidence" value="ECO:0007669"/>
    <property type="project" value="UniProtKB-SubCell"/>
</dbReference>
<evidence type="ECO:0000256" key="10">
    <source>
        <dbReference type="ARBA" id="ARBA00022753"/>
    </source>
</evidence>
<keyword evidence="6" id="KW-0813">Transport</keyword>
<evidence type="ECO:0000256" key="17">
    <source>
        <dbReference type="SAM" id="Coils"/>
    </source>
</evidence>
<keyword evidence="9" id="KW-0254">Endocytosis</keyword>
<feature type="region of interest" description="Disordered" evidence="18">
    <location>
        <begin position="336"/>
        <end position="359"/>
    </location>
</feature>
<evidence type="ECO:0000256" key="11">
    <source>
        <dbReference type="ARBA" id="ARBA00022794"/>
    </source>
</evidence>
<dbReference type="Proteomes" id="UP000233100">
    <property type="component" value="Chromosome 20"/>
</dbReference>